<name>A0AAV1IKK4_9CHLO</name>
<accession>A0AAV1IKK4</accession>
<evidence type="ECO:0000313" key="1">
    <source>
        <dbReference type="EMBL" id="CAK0786985.1"/>
    </source>
</evidence>
<sequence>MYGGVPDISQTTVPYINYGDNIFFNLAPKSSPSKAPAENTYVYSIPQMHLPGLFWYHPHYHGATALQGQTATGPITIDSDVQFLTPQRGCGPLSSLLESVQTRVLYLQTLFFKDADVQNNPSYFYDRPGYDQMSDASTAPYTADVNNPLCCNANRTGFGFNASRQDVIFVNGGLQPKIRIAPGAPQLWRIVNAAWKVSVLEETDGNGSSSRRWPLASSSEAKPRLRAPVRIVLMQHEMERGHSLVPVQGYADLVIITEGPQANARAPCTMSLLAKDGVYLMQIPRQVDDLVLAAGNRAEVLVQCNGDVGGSYYLAAGYLSTFGSGYNYGKDTNRIYQKVVAEIQLVSPGSDGVPQAGSGSMQSIQPQGCTPLRPSYVADLRGHNLKGNTTLAPADNNTTRKAGPCCWQLRSAIVMGLENGYGCTVNGRNYSRPPEAPMLLPLGDALEMHYEYQSLHPVHLHEHPQQIHTINRTSWRSRTFMSSYFQEGDWQDTFMLPNLQTQPNDRMLVTRLQPGPFSGPE</sequence>
<evidence type="ECO:0000313" key="2">
    <source>
        <dbReference type="Proteomes" id="UP001314263"/>
    </source>
</evidence>
<proteinExistence type="predicted"/>
<keyword evidence="2" id="KW-1185">Reference proteome</keyword>
<gene>
    <name evidence="1" type="ORF">CVIRNUC_010201</name>
</gene>
<dbReference type="Gene3D" id="2.60.40.420">
    <property type="entry name" value="Cupredoxins - blue copper proteins"/>
    <property type="match status" value="3"/>
</dbReference>
<organism evidence="1 2">
    <name type="scientific">Coccomyxa viridis</name>
    <dbReference type="NCBI Taxonomy" id="1274662"/>
    <lineage>
        <taxon>Eukaryota</taxon>
        <taxon>Viridiplantae</taxon>
        <taxon>Chlorophyta</taxon>
        <taxon>core chlorophytes</taxon>
        <taxon>Trebouxiophyceae</taxon>
        <taxon>Trebouxiophyceae incertae sedis</taxon>
        <taxon>Coccomyxaceae</taxon>
        <taxon>Coccomyxa</taxon>
    </lineage>
</organism>
<comment type="caution">
    <text evidence="1">The sequence shown here is derived from an EMBL/GenBank/DDBJ whole genome shotgun (WGS) entry which is preliminary data.</text>
</comment>
<reference evidence="1 2" key="1">
    <citation type="submission" date="2023-10" db="EMBL/GenBank/DDBJ databases">
        <authorList>
            <person name="Maclean D."/>
            <person name="Macfadyen A."/>
        </authorList>
    </citation>
    <scope>NUCLEOTIDE SEQUENCE [LARGE SCALE GENOMIC DNA]</scope>
</reference>
<dbReference type="SUPFAM" id="SSF49503">
    <property type="entry name" value="Cupredoxins"/>
    <property type="match status" value="1"/>
</dbReference>
<dbReference type="AlphaFoldDB" id="A0AAV1IKK4"/>
<dbReference type="Proteomes" id="UP001314263">
    <property type="component" value="Unassembled WGS sequence"/>
</dbReference>
<dbReference type="InterPro" id="IPR008972">
    <property type="entry name" value="Cupredoxin"/>
</dbReference>
<protein>
    <submittedName>
        <fullName evidence="1">Uncharacterized protein</fullName>
    </submittedName>
</protein>
<dbReference type="EMBL" id="CAUYUE010000016">
    <property type="protein sequence ID" value="CAK0786985.1"/>
    <property type="molecule type" value="Genomic_DNA"/>
</dbReference>